<proteinExistence type="predicted"/>
<protein>
    <submittedName>
        <fullName evidence="2">Uncharacterized protein</fullName>
    </submittedName>
</protein>
<feature type="region of interest" description="Disordered" evidence="1">
    <location>
        <begin position="224"/>
        <end position="245"/>
    </location>
</feature>
<feature type="non-terminal residue" evidence="2">
    <location>
        <position position="1"/>
    </location>
</feature>
<organism evidence="2">
    <name type="scientific">marine metagenome</name>
    <dbReference type="NCBI Taxonomy" id="408172"/>
    <lineage>
        <taxon>unclassified sequences</taxon>
        <taxon>metagenomes</taxon>
        <taxon>ecological metagenomes</taxon>
    </lineage>
</organism>
<evidence type="ECO:0000313" key="2">
    <source>
        <dbReference type="EMBL" id="SVC32969.1"/>
    </source>
</evidence>
<accession>A0A382L8K8</accession>
<sequence>KPRYQYFLTDHTDSWNNTLKTGEVPITQNGEPGLILLPHTPHTIRTTVRSCESCHDNKIALGLGDPKRNIILDSESFFSTLKNKGIVLSNFQPKQVVTEDGDPIQSVYPNSQARFLNSEEIAAIKNKSDVYKAFRYLDLKAKRFPRLLAREDFPFDQKHKKNEESAKQPKQEEETLFEANKNSFMTGGHEVGQPLEENFKKEAIQNETIMEFLPNNFDASFAGEPLNSEKDILGDDSGYNSEGLE</sequence>
<name>A0A382L8K8_9ZZZZ</name>
<dbReference type="AlphaFoldDB" id="A0A382L8K8"/>
<reference evidence="2" key="1">
    <citation type="submission" date="2018-05" db="EMBL/GenBank/DDBJ databases">
        <authorList>
            <person name="Lanie J.A."/>
            <person name="Ng W.-L."/>
            <person name="Kazmierczak K.M."/>
            <person name="Andrzejewski T.M."/>
            <person name="Davidsen T.M."/>
            <person name="Wayne K.J."/>
            <person name="Tettelin H."/>
            <person name="Glass J.I."/>
            <person name="Rusch D."/>
            <person name="Podicherti R."/>
            <person name="Tsui H.-C.T."/>
            <person name="Winkler M.E."/>
        </authorList>
    </citation>
    <scope>NUCLEOTIDE SEQUENCE</scope>
</reference>
<evidence type="ECO:0000256" key="1">
    <source>
        <dbReference type="SAM" id="MobiDB-lite"/>
    </source>
</evidence>
<gene>
    <name evidence="2" type="ORF">METZ01_LOCUS285823</name>
</gene>
<dbReference type="EMBL" id="UINC01085430">
    <property type="protein sequence ID" value="SVC32969.1"/>
    <property type="molecule type" value="Genomic_DNA"/>
</dbReference>